<dbReference type="Gene3D" id="1.10.510.10">
    <property type="entry name" value="Transferase(Phosphotransferase) domain 1"/>
    <property type="match status" value="1"/>
</dbReference>
<evidence type="ECO:0000313" key="6">
    <source>
        <dbReference type="EMBL" id="KAF6749461.1"/>
    </source>
</evidence>
<evidence type="ECO:0000313" key="7">
    <source>
        <dbReference type="Proteomes" id="UP000521943"/>
    </source>
</evidence>
<dbReference type="PROSITE" id="PS51421">
    <property type="entry name" value="RAS"/>
    <property type="match status" value="1"/>
</dbReference>
<evidence type="ECO:0000256" key="2">
    <source>
        <dbReference type="ARBA" id="ARBA00022741"/>
    </source>
</evidence>
<comment type="caution">
    <text evidence="6">The sequence shown here is derived from an EMBL/GenBank/DDBJ whole genome shotgun (WGS) entry which is preliminary data.</text>
</comment>
<dbReference type="PROSITE" id="PS00108">
    <property type="entry name" value="PROTEIN_KINASE_ST"/>
    <property type="match status" value="1"/>
</dbReference>
<keyword evidence="6" id="KW-0418">Kinase</keyword>
<dbReference type="GO" id="GO:0005524">
    <property type="term" value="F:ATP binding"/>
    <property type="evidence" value="ECO:0007669"/>
    <property type="project" value="UniProtKB-KW"/>
</dbReference>
<keyword evidence="3" id="KW-0067">ATP-binding</keyword>
<dbReference type="GO" id="GO:0005525">
    <property type="term" value="F:GTP binding"/>
    <property type="evidence" value="ECO:0007669"/>
    <property type="project" value="InterPro"/>
</dbReference>
<gene>
    <name evidence="6" type="ORF">DFP72DRAFT_913511</name>
</gene>
<dbReference type="Pfam" id="PF00071">
    <property type="entry name" value="Ras"/>
    <property type="match status" value="1"/>
</dbReference>
<dbReference type="OrthoDB" id="122279at2759"/>
<evidence type="ECO:0000256" key="1">
    <source>
        <dbReference type="ARBA" id="ARBA00008171"/>
    </source>
</evidence>
<dbReference type="PANTHER" id="PTHR44329">
    <property type="entry name" value="SERINE/THREONINE-PROTEIN KINASE TNNI3K-RELATED"/>
    <property type="match status" value="1"/>
</dbReference>
<reference evidence="6 7" key="1">
    <citation type="submission" date="2020-07" db="EMBL/GenBank/DDBJ databases">
        <title>Comparative genomics of pyrophilous fungi reveals a link between fire events and developmental genes.</title>
        <authorList>
            <consortium name="DOE Joint Genome Institute"/>
            <person name="Steindorff A.S."/>
            <person name="Carver A."/>
            <person name="Calhoun S."/>
            <person name="Stillman K."/>
            <person name="Liu H."/>
            <person name="Lipzen A."/>
            <person name="Pangilinan J."/>
            <person name="Labutti K."/>
            <person name="Bruns T.D."/>
            <person name="Grigoriev I.V."/>
        </authorList>
    </citation>
    <scope>NUCLEOTIDE SEQUENCE [LARGE SCALE GENOMIC DNA]</scope>
    <source>
        <strain evidence="6 7">CBS 144469</strain>
    </source>
</reference>
<dbReference type="Proteomes" id="UP000521943">
    <property type="component" value="Unassembled WGS sequence"/>
</dbReference>
<keyword evidence="6" id="KW-0808">Transferase</keyword>
<dbReference type="SUPFAM" id="SSF52540">
    <property type="entry name" value="P-loop containing nucleoside triphosphate hydrolases"/>
    <property type="match status" value="1"/>
</dbReference>
<sequence length="679" mass="75769">MLRKPLKVVLLGATGVGKSTMITQLTERTASSLYRASSTSNPRKIISHELTEYDCEIVEGGIQTEIPLQSTGAFVLMYCVSNRRTLEIAERMYRELSKNSAVPAILVGNKKDVEHSRKEVSREEGVYLSRSLHLPFLESTAYRYADSYAVLELCVSTVAIAQPPPSGHRRPSLVPVPWKRAPLISTVKSLQAWLLDSSQTRRVSLTQSSPPKISSRPCQWASRPLPKPPLPPCTRQQSLPLTEVRRDDLVNNPNRFIVSLSRIIATVRAVSPHSPVSELYRDITCVFVDISADLAASKALSSLASEQAQIVMDTLQMILDYKSAPRTRTEQARVLRLLLKLTTRYDLFPRSLVLPYVAREHTHAVTSRNYGEIWKGRFRGHSVCMKMIKIYQRSDTKRLLRVFAREAIVWSLLEHENLLPFYGIYNLNDASKRICLISPWMENGCIGDYLRRHPGATRHATAIHVCDGLLYLHSQGIVHGDLKGANILVTSSGRACVADFGLSVVIEGEIAPEIGVPSLATGYSSFGGTARWQAPELLDPNIEDAAPTELSDVYSLGCVMCEIYTGDIPFSEIALDATVILYIQSGRQPRKPILGSKAWTEWALSCTVWDGCILPCWRRIPEERPTIHNSLVKLRKLEGGARISSQPRPPGAARFHAREGWLSSSEVRNTLDYDNTVVY</sequence>
<dbReference type="InterPro" id="IPR001806">
    <property type="entry name" value="Small_GTPase"/>
</dbReference>
<proteinExistence type="inferred from homology"/>
<dbReference type="Gene3D" id="3.40.50.300">
    <property type="entry name" value="P-loop containing nucleotide triphosphate hydrolases"/>
    <property type="match status" value="1"/>
</dbReference>
<dbReference type="InterPro" id="IPR051681">
    <property type="entry name" value="Ser/Thr_Kinases-Pseudokinases"/>
</dbReference>
<evidence type="ECO:0000256" key="3">
    <source>
        <dbReference type="ARBA" id="ARBA00022840"/>
    </source>
</evidence>
<dbReference type="InterPro" id="IPR011009">
    <property type="entry name" value="Kinase-like_dom_sf"/>
</dbReference>
<dbReference type="SMART" id="SM00175">
    <property type="entry name" value="RAB"/>
    <property type="match status" value="1"/>
</dbReference>
<dbReference type="InterPro" id="IPR000719">
    <property type="entry name" value="Prot_kinase_dom"/>
</dbReference>
<evidence type="ECO:0000259" key="5">
    <source>
        <dbReference type="PROSITE" id="PS50011"/>
    </source>
</evidence>
<evidence type="ECO:0000256" key="4">
    <source>
        <dbReference type="SAM" id="MobiDB-lite"/>
    </source>
</evidence>
<dbReference type="PROSITE" id="PS50011">
    <property type="entry name" value="PROTEIN_KINASE_DOM"/>
    <property type="match status" value="1"/>
</dbReference>
<name>A0A8H6HPI7_9AGAR</name>
<dbReference type="InterPro" id="IPR027417">
    <property type="entry name" value="P-loop_NTPase"/>
</dbReference>
<dbReference type="GO" id="GO:0004674">
    <property type="term" value="F:protein serine/threonine kinase activity"/>
    <property type="evidence" value="ECO:0007669"/>
    <property type="project" value="TreeGrafter"/>
</dbReference>
<organism evidence="6 7">
    <name type="scientific">Ephemerocybe angulata</name>
    <dbReference type="NCBI Taxonomy" id="980116"/>
    <lineage>
        <taxon>Eukaryota</taxon>
        <taxon>Fungi</taxon>
        <taxon>Dikarya</taxon>
        <taxon>Basidiomycota</taxon>
        <taxon>Agaricomycotina</taxon>
        <taxon>Agaricomycetes</taxon>
        <taxon>Agaricomycetidae</taxon>
        <taxon>Agaricales</taxon>
        <taxon>Agaricineae</taxon>
        <taxon>Psathyrellaceae</taxon>
        <taxon>Ephemerocybe</taxon>
    </lineage>
</organism>
<dbReference type="InterPro" id="IPR001245">
    <property type="entry name" value="Ser-Thr/Tyr_kinase_cat_dom"/>
</dbReference>
<keyword evidence="2" id="KW-0547">Nucleotide-binding</keyword>
<dbReference type="AlphaFoldDB" id="A0A8H6HPI7"/>
<accession>A0A8H6HPI7</accession>
<dbReference type="PROSITE" id="PS51419">
    <property type="entry name" value="RAB"/>
    <property type="match status" value="1"/>
</dbReference>
<dbReference type="Pfam" id="PF07714">
    <property type="entry name" value="PK_Tyr_Ser-Thr"/>
    <property type="match status" value="1"/>
</dbReference>
<keyword evidence="7" id="KW-1185">Reference proteome</keyword>
<dbReference type="SMART" id="SM00173">
    <property type="entry name" value="RAS"/>
    <property type="match status" value="1"/>
</dbReference>
<comment type="similarity">
    <text evidence="1">Belongs to the protein kinase superfamily. TKL Ser/Thr protein kinase family. ROCO subfamily.</text>
</comment>
<dbReference type="PRINTS" id="PR00449">
    <property type="entry name" value="RASTRNSFRMNG"/>
</dbReference>
<dbReference type="SMART" id="SM00220">
    <property type="entry name" value="S_TKc"/>
    <property type="match status" value="1"/>
</dbReference>
<dbReference type="EMBL" id="JACGCI010000063">
    <property type="protein sequence ID" value="KAF6749461.1"/>
    <property type="molecule type" value="Genomic_DNA"/>
</dbReference>
<feature type="domain" description="Protein kinase" evidence="5">
    <location>
        <begin position="359"/>
        <end position="637"/>
    </location>
</feature>
<protein>
    <submittedName>
        <fullName evidence="6">Kinase-like domain-containing protein</fullName>
    </submittedName>
</protein>
<dbReference type="GO" id="GO:0003924">
    <property type="term" value="F:GTPase activity"/>
    <property type="evidence" value="ECO:0007669"/>
    <property type="project" value="InterPro"/>
</dbReference>
<dbReference type="PANTHER" id="PTHR44329:SF298">
    <property type="entry name" value="MIXED LINEAGE KINASE DOMAIN-LIKE PROTEIN"/>
    <property type="match status" value="1"/>
</dbReference>
<feature type="region of interest" description="Disordered" evidence="4">
    <location>
        <begin position="205"/>
        <end position="234"/>
    </location>
</feature>
<dbReference type="SUPFAM" id="SSF56112">
    <property type="entry name" value="Protein kinase-like (PK-like)"/>
    <property type="match status" value="1"/>
</dbReference>
<dbReference type="InterPro" id="IPR008271">
    <property type="entry name" value="Ser/Thr_kinase_AS"/>
</dbReference>